<dbReference type="GO" id="GO:0022857">
    <property type="term" value="F:transmembrane transporter activity"/>
    <property type="evidence" value="ECO:0007669"/>
    <property type="project" value="InterPro"/>
</dbReference>
<feature type="transmembrane region" description="Helical" evidence="14">
    <location>
        <begin position="1386"/>
        <end position="1407"/>
    </location>
</feature>
<feature type="transmembrane region" description="Helical" evidence="14">
    <location>
        <begin position="1237"/>
        <end position="1263"/>
    </location>
</feature>
<evidence type="ECO:0000256" key="13">
    <source>
        <dbReference type="SAM" id="MobiDB-lite"/>
    </source>
</evidence>
<dbReference type="Proteomes" id="UP000309038">
    <property type="component" value="Unassembled WGS sequence"/>
</dbReference>
<dbReference type="GO" id="GO:0005524">
    <property type="term" value="F:ATP binding"/>
    <property type="evidence" value="ECO:0007669"/>
    <property type="project" value="UniProtKB-UniRule"/>
</dbReference>
<reference evidence="16 17" key="1">
    <citation type="submission" date="2019-02" db="EMBL/GenBank/DDBJ databases">
        <title>Genome sequencing of the rare red list fungi Phlebia centrifuga.</title>
        <authorList>
            <person name="Buettner E."/>
            <person name="Kellner H."/>
        </authorList>
    </citation>
    <scope>NUCLEOTIDE SEQUENCE [LARGE SCALE GENOMIC DNA]</scope>
    <source>
        <strain evidence="16 17">DSM 108282</strain>
    </source>
</reference>
<feature type="compositionally biased region" description="Low complexity" evidence="13">
    <location>
        <begin position="457"/>
        <end position="476"/>
    </location>
</feature>
<keyword evidence="14" id="KW-0812">Transmembrane</keyword>
<keyword evidence="14" id="KW-0472">Membrane</keyword>
<dbReference type="PROSITE" id="PS50011">
    <property type="entry name" value="PROTEIN_KINASE_DOM"/>
    <property type="match status" value="1"/>
</dbReference>
<feature type="transmembrane region" description="Helical" evidence="14">
    <location>
        <begin position="1275"/>
        <end position="1297"/>
    </location>
</feature>
<keyword evidence="17" id="KW-1185">Reference proteome</keyword>
<dbReference type="Gene3D" id="1.25.10.10">
    <property type="entry name" value="Leucine-rich Repeat Variant"/>
    <property type="match status" value="3"/>
</dbReference>
<dbReference type="FunFam" id="3.30.200.20:FF:000042">
    <property type="entry name" value="Aurora kinase A"/>
    <property type="match status" value="1"/>
</dbReference>
<dbReference type="GO" id="GO:0046872">
    <property type="term" value="F:metal ion binding"/>
    <property type="evidence" value="ECO:0007669"/>
    <property type="project" value="UniProtKB-KW"/>
</dbReference>
<keyword evidence="7" id="KW-0418">Kinase</keyword>
<feature type="domain" description="Protein kinase" evidence="15">
    <location>
        <begin position="17"/>
        <end position="269"/>
    </location>
</feature>
<accession>A0A4S4KWW4</accession>
<evidence type="ECO:0000256" key="9">
    <source>
        <dbReference type="ARBA" id="ARBA00025754"/>
    </source>
</evidence>
<dbReference type="InterPro" id="IPR053235">
    <property type="entry name" value="Ser_Thr_kinase"/>
</dbReference>
<organism evidence="16 17">
    <name type="scientific">Hermanssonia centrifuga</name>
    <dbReference type="NCBI Taxonomy" id="98765"/>
    <lineage>
        <taxon>Eukaryota</taxon>
        <taxon>Fungi</taxon>
        <taxon>Dikarya</taxon>
        <taxon>Basidiomycota</taxon>
        <taxon>Agaricomycotina</taxon>
        <taxon>Agaricomycetes</taxon>
        <taxon>Polyporales</taxon>
        <taxon>Meruliaceae</taxon>
        <taxon>Hermanssonia</taxon>
    </lineage>
</organism>
<dbReference type="EC" id="2.7.11.1" evidence="2"/>
<feature type="compositionally biased region" description="Basic and acidic residues" evidence="13">
    <location>
        <begin position="482"/>
        <end position="497"/>
    </location>
</feature>
<evidence type="ECO:0000256" key="6">
    <source>
        <dbReference type="ARBA" id="ARBA00022741"/>
    </source>
</evidence>
<gene>
    <name evidence="16" type="ORF">EW026_g254</name>
</gene>
<dbReference type="PANTHER" id="PTHR24361:SF433">
    <property type="entry name" value="PROTEIN KINASE DOMAIN-CONTAINING PROTEIN"/>
    <property type="match status" value="1"/>
</dbReference>
<dbReference type="Gene3D" id="1.20.1250.20">
    <property type="entry name" value="MFS general substrate transporter like domains"/>
    <property type="match status" value="1"/>
</dbReference>
<dbReference type="GO" id="GO:0005737">
    <property type="term" value="C:cytoplasm"/>
    <property type="evidence" value="ECO:0007669"/>
    <property type="project" value="TreeGrafter"/>
</dbReference>
<evidence type="ECO:0000256" key="7">
    <source>
        <dbReference type="ARBA" id="ARBA00022777"/>
    </source>
</evidence>
<keyword evidence="14" id="KW-1133">Transmembrane helix</keyword>
<dbReference type="InterPro" id="IPR011701">
    <property type="entry name" value="MFS"/>
</dbReference>
<dbReference type="SUPFAM" id="SSF48371">
    <property type="entry name" value="ARM repeat"/>
    <property type="match status" value="1"/>
</dbReference>
<dbReference type="PROSITE" id="PS00107">
    <property type="entry name" value="PROTEIN_KINASE_ATP"/>
    <property type="match status" value="1"/>
</dbReference>
<evidence type="ECO:0000256" key="14">
    <source>
        <dbReference type="SAM" id="Phobius"/>
    </source>
</evidence>
<feature type="region of interest" description="Disordered" evidence="13">
    <location>
        <begin position="1091"/>
        <end position="1110"/>
    </location>
</feature>
<keyword evidence="6 12" id="KW-0547">Nucleotide-binding</keyword>
<comment type="subcellular location">
    <subcellularLocation>
        <location evidence="1">Membrane</location>
        <topology evidence="1">Multi-pass membrane protein</topology>
    </subcellularLocation>
</comment>
<keyword evidence="4" id="KW-0808">Transferase</keyword>
<evidence type="ECO:0000256" key="8">
    <source>
        <dbReference type="ARBA" id="ARBA00022840"/>
    </source>
</evidence>
<dbReference type="PROSITE" id="PS00108">
    <property type="entry name" value="PROTEIN_KINASE_ST"/>
    <property type="match status" value="1"/>
</dbReference>
<keyword evidence="3" id="KW-0723">Serine/threonine-protein kinase</keyword>
<dbReference type="InterPro" id="IPR011989">
    <property type="entry name" value="ARM-like"/>
</dbReference>
<dbReference type="FunFam" id="1.10.510.10:FF:000946">
    <property type="entry name" value="Probable serine/threonine-protein kinase DDB_G0284251"/>
    <property type="match status" value="1"/>
</dbReference>
<dbReference type="CDD" id="cd06627">
    <property type="entry name" value="STKc_Cdc7_like"/>
    <property type="match status" value="1"/>
</dbReference>
<dbReference type="EMBL" id="SGPJ01000003">
    <property type="protein sequence ID" value="THH02638.1"/>
    <property type="molecule type" value="Genomic_DNA"/>
</dbReference>
<dbReference type="InterPro" id="IPR008271">
    <property type="entry name" value="Ser/Thr_kinase_AS"/>
</dbReference>
<feature type="binding site" evidence="12">
    <location>
        <position position="46"/>
    </location>
    <ligand>
        <name>ATP</name>
        <dbReference type="ChEBI" id="CHEBI:30616"/>
    </ligand>
</feature>
<dbReference type="InterPro" id="IPR017441">
    <property type="entry name" value="Protein_kinase_ATP_BS"/>
</dbReference>
<dbReference type="Pfam" id="PF00069">
    <property type="entry name" value="Pkinase"/>
    <property type="match status" value="1"/>
</dbReference>
<keyword evidence="5" id="KW-0479">Metal-binding</keyword>
<comment type="caution">
    <text evidence="16">The sequence shown here is derived from an EMBL/GenBank/DDBJ whole genome shotgun (WGS) entry which is preliminary data.</text>
</comment>
<dbReference type="SUPFAM" id="SSF56112">
    <property type="entry name" value="Protein kinase-like (PK-like)"/>
    <property type="match status" value="1"/>
</dbReference>
<dbReference type="GO" id="GO:0004674">
    <property type="term" value="F:protein serine/threonine kinase activity"/>
    <property type="evidence" value="ECO:0007669"/>
    <property type="project" value="UniProtKB-KW"/>
</dbReference>
<evidence type="ECO:0000256" key="4">
    <source>
        <dbReference type="ARBA" id="ARBA00022679"/>
    </source>
</evidence>
<feature type="transmembrane region" description="Helical" evidence="14">
    <location>
        <begin position="1303"/>
        <end position="1323"/>
    </location>
</feature>
<feature type="transmembrane region" description="Helical" evidence="14">
    <location>
        <begin position="1591"/>
        <end position="1611"/>
    </location>
</feature>
<feature type="region of interest" description="Disordered" evidence="13">
    <location>
        <begin position="531"/>
        <end position="550"/>
    </location>
</feature>
<dbReference type="FunFam" id="1.25.10.10:FF:000583">
    <property type="entry name" value="MAP3K epsilon protein kinase 1"/>
    <property type="match status" value="1"/>
</dbReference>
<feature type="region of interest" description="Disordered" evidence="13">
    <location>
        <begin position="363"/>
        <end position="387"/>
    </location>
</feature>
<feature type="transmembrane region" description="Helical" evidence="14">
    <location>
        <begin position="1531"/>
        <end position="1552"/>
    </location>
</feature>
<evidence type="ECO:0000259" key="15">
    <source>
        <dbReference type="PROSITE" id="PS50011"/>
    </source>
</evidence>
<comment type="catalytic activity">
    <reaction evidence="11">
        <text>L-seryl-[protein] + ATP = O-phospho-L-seryl-[protein] + ADP + H(+)</text>
        <dbReference type="Rhea" id="RHEA:17989"/>
        <dbReference type="Rhea" id="RHEA-COMP:9863"/>
        <dbReference type="Rhea" id="RHEA-COMP:11604"/>
        <dbReference type="ChEBI" id="CHEBI:15378"/>
        <dbReference type="ChEBI" id="CHEBI:29999"/>
        <dbReference type="ChEBI" id="CHEBI:30616"/>
        <dbReference type="ChEBI" id="CHEBI:83421"/>
        <dbReference type="ChEBI" id="CHEBI:456216"/>
        <dbReference type="EC" id="2.7.11.1"/>
    </reaction>
</comment>
<dbReference type="PANTHER" id="PTHR24361">
    <property type="entry name" value="MITOGEN-ACTIVATED KINASE KINASE KINASE"/>
    <property type="match status" value="1"/>
</dbReference>
<name>A0A4S4KWW4_9APHY</name>
<dbReference type="Pfam" id="PF07690">
    <property type="entry name" value="MFS_1"/>
    <property type="match status" value="1"/>
</dbReference>
<evidence type="ECO:0000313" key="16">
    <source>
        <dbReference type="EMBL" id="THH02638.1"/>
    </source>
</evidence>
<dbReference type="SMART" id="SM00220">
    <property type="entry name" value="S_TKc"/>
    <property type="match status" value="1"/>
</dbReference>
<keyword evidence="8 12" id="KW-0067">ATP-binding</keyword>
<dbReference type="InterPro" id="IPR000719">
    <property type="entry name" value="Prot_kinase_dom"/>
</dbReference>
<evidence type="ECO:0000256" key="3">
    <source>
        <dbReference type="ARBA" id="ARBA00022527"/>
    </source>
</evidence>
<feature type="region of interest" description="Disordered" evidence="13">
    <location>
        <begin position="443"/>
        <end position="521"/>
    </location>
</feature>
<evidence type="ECO:0000313" key="17">
    <source>
        <dbReference type="Proteomes" id="UP000309038"/>
    </source>
</evidence>
<dbReference type="InterPro" id="IPR011009">
    <property type="entry name" value="Kinase-like_dom_sf"/>
</dbReference>
<proteinExistence type="inferred from homology"/>
<dbReference type="GO" id="GO:0016020">
    <property type="term" value="C:membrane"/>
    <property type="evidence" value="ECO:0007669"/>
    <property type="project" value="UniProtKB-SubCell"/>
</dbReference>
<feature type="transmembrane region" description="Helical" evidence="14">
    <location>
        <begin position="1427"/>
        <end position="1448"/>
    </location>
</feature>
<evidence type="ECO:0000256" key="10">
    <source>
        <dbReference type="ARBA" id="ARBA00047899"/>
    </source>
</evidence>
<feature type="region of interest" description="Disordered" evidence="13">
    <location>
        <begin position="1329"/>
        <end position="1354"/>
    </location>
</feature>
<evidence type="ECO:0000256" key="12">
    <source>
        <dbReference type="PROSITE-ProRule" id="PRU10141"/>
    </source>
</evidence>
<feature type="transmembrane region" description="Helical" evidence="14">
    <location>
        <begin position="1178"/>
        <end position="1196"/>
    </location>
</feature>
<dbReference type="InterPro" id="IPR036259">
    <property type="entry name" value="MFS_trans_sf"/>
</dbReference>
<feature type="transmembrane region" description="Helical" evidence="14">
    <location>
        <begin position="1208"/>
        <end position="1231"/>
    </location>
</feature>
<evidence type="ECO:0000256" key="2">
    <source>
        <dbReference type="ARBA" id="ARBA00012513"/>
    </source>
</evidence>
<protein>
    <recommendedName>
        <fullName evidence="2">non-specific serine/threonine protein kinase</fullName>
        <ecNumber evidence="2">2.7.11.1</ecNumber>
    </recommendedName>
</protein>
<comment type="catalytic activity">
    <reaction evidence="10">
        <text>L-threonyl-[protein] + ATP = O-phospho-L-threonyl-[protein] + ADP + H(+)</text>
        <dbReference type="Rhea" id="RHEA:46608"/>
        <dbReference type="Rhea" id="RHEA-COMP:11060"/>
        <dbReference type="Rhea" id="RHEA-COMP:11605"/>
        <dbReference type="ChEBI" id="CHEBI:15378"/>
        <dbReference type="ChEBI" id="CHEBI:30013"/>
        <dbReference type="ChEBI" id="CHEBI:30616"/>
        <dbReference type="ChEBI" id="CHEBI:61977"/>
        <dbReference type="ChEBI" id="CHEBI:456216"/>
        <dbReference type="EC" id="2.7.11.1"/>
    </reaction>
</comment>
<feature type="compositionally biased region" description="Acidic residues" evidence="13">
    <location>
        <begin position="1341"/>
        <end position="1352"/>
    </location>
</feature>
<dbReference type="Gene3D" id="1.10.510.10">
    <property type="entry name" value="Transferase(Phosphotransferase) domain 1"/>
    <property type="match status" value="1"/>
</dbReference>
<dbReference type="InterPro" id="IPR016024">
    <property type="entry name" value="ARM-type_fold"/>
</dbReference>
<sequence length="1638" mass="179622">MSSPTSNSSSNKLLNAYQLGDSLGKGAFGQVYRALNWATGETVAVKEIQLSNIPKSEIGQIMSEIDLLKNLNHPNIVKYKGFEKTREFLYIILEFCENGSLHTICKKFGKFPEALVAVYISQVLEGLVYLHDQGVIHRDIKGANILTNKDGCVKLADFGVASSTTAGAVRDNEVVGSPYWMAPEVIEQSGATTASDIWSVGCTAIELLEGKPPYHFLDPMPAMFRIVQDDCPPIPEGASPIVKDFLYHCFQKDCNLRISAKKLLRHPWMVSARKQMAGQQAARGVEGPEKRPVSNYNYDQAVLKVQEWNEALKSVSLHGHQIRETLPIPFILQQPEEQTDNWDDDFEEGISLTKLQALEKLPSEDEKPEIEDNGQTIRAGRSPVSGPVPLPIAKAPSPTIQPIAEDFSDTDFAEDDDNLQEKVANFKMKNSYRGLFHPDDIKTIGLTSSSPGPRTAPLPSLSRKPSRPSLNPLSSGGSFGRSEARRLHSQPEFRKYTEEDDEDYEDVFGKPSGASSQPMQTLQLNTRLSNKSWLGDDDDEEDPFAEIDEGFTEEDLETNLQRDKYARLCNTVNQLIDELTPSAPDFQLRDACDQLLNIMIETPEMQSQLVSAHGMLAIMEVLESRTSRDVTLKLLQIINALVNTDMGFLESFCLIGGIPVMMGFTSKKYPAECRLEASNFIRLLCHSSVLTLQMFISCRGLKVLVDLLDEDYTEQTELVVHALNGICSVFELQSPTTKNDFCRMFIREGLLDPLSSALLNIMTSQGDSAAEMNGKIIQIILVFCQVSQSDIHVRNALGTRKVVRRLLRACELLEPEHLVHMLKAVKHLSMSATLLEVLQNANAIEILVKILDEQSTGPYSTEICNHVFQTCYNLCRLNKSRQEEAAQAGLIPSLKRVIELKSPLKQFALPILCDLASAGKSCRILLWQHDGLFMYLRMLDDPYFQVSALEAIVSWLQDETARIEDELLKPAALETLLKCFVAAKANSFENLLDPMLKICRMSSPVTVGIAKSQFFNRIIDKLTNSTKAVVRLNLLRILRTVCDVHPNRAMLVERFGIYDIVRRLSKHDGAVLVRELAREIMPTLAPALKPLSSRAGKGPDTPKSAIAPKKKMRRAASESAAAVVPTFTGSQSLAIALAELPVTYLLRELRCAEYNLPHIPEFDVCTLPEVQQAHSTDLAIYLAVVAVLSVVVSGPYGQLSDNRGRKTAMGLAATLNGLGDVWLTICALSNSPFHVPIALHVAAVLKGFGGGFSVINAAQIAYVADTSSTAARSSYMGLTLVMYWIASSIGPILSAALLEDGGFAYAFLLAAGVWALYLAYSLVVQESHAPPPQHEAGDTSADSDEADQDTSTEESTLGAWKLRVDVLLSAIVEPLKLVFGHSTLRWLGIVVFAMLFALGAFDTLVVYCDHEFGMDSIEAAIVATTMAISRSTSVLFILPIFVGVYGCIARRGTANIGNQKSRASTTEADERTPLMAEIRAVESNHKEDVLSQQSAAAQELIISRVCLVLYAIGMLFTWRSENIVEVISSTYVGSLGAAAGPSLQALLTLAAPPEGFGRVLAGFSILELAATALSGPIMFGLYNATVEVMPGLVWLVSATLLIFCAIILVLLKPVRFSGQPNTDVVTADDDHSRPATVL</sequence>
<feature type="transmembrane region" description="Helical" evidence="14">
    <location>
        <begin position="1501"/>
        <end position="1519"/>
    </location>
</feature>
<evidence type="ECO:0000256" key="11">
    <source>
        <dbReference type="ARBA" id="ARBA00048679"/>
    </source>
</evidence>
<dbReference type="SUPFAM" id="SSF103473">
    <property type="entry name" value="MFS general substrate transporter"/>
    <property type="match status" value="1"/>
</dbReference>
<feature type="compositionally biased region" description="Acidic residues" evidence="13">
    <location>
        <begin position="535"/>
        <end position="550"/>
    </location>
</feature>
<evidence type="ECO:0000256" key="5">
    <source>
        <dbReference type="ARBA" id="ARBA00022723"/>
    </source>
</evidence>
<comment type="similarity">
    <text evidence="9">Belongs to the protein kinase superfamily. STE Ser/Thr protein kinase family.</text>
</comment>
<evidence type="ECO:0000256" key="1">
    <source>
        <dbReference type="ARBA" id="ARBA00004141"/>
    </source>
</evidence>
<feature type="transmembrane region" description="Helical" evidence="14">
    <location>
        <begin position="1559"/>
        <end position="1579"/>
    </location>
</feature>